<comment type="function">
    <text evidence="5">Involved in ribosomal large subunit assembly.</text>
</comment>
<comment type="similarity">
    <text evidence="2 5">Belongs to the RRS1 family.</text>
</comment>
<keyword evidence="3 5" id="KW-0690">Ribosome biogenesis</keyword>
<protein>
    <recommendedName>
        <fullName evidence="5">Ribosome biogenesis regulatory protein</fullName>
    </recommendedName>
</protein>
<organism evidence="7 8">
    <name type="scientific">Polyrhizophydium stewartii</name>
    <dbReference type="NCBI Taxonomy" id="2732419"/>
    <lineage>
        <taxon>Eukaryota</taxon>
        <taxon>Fungi</taxon>
        <taxon>Fungi incertae sedis</taxon>
        <taxon>Chytridiomycota</taxon>
        <taxon>Chytridiomycota incertae sedis</taxon>
        <taxon>Chytridiomycetes</taxon>
        <taxon>Rhizophydiales</taxon>
        <taxon>Rhizophydiales incertae sedis</taxon>
        <taxon>Polyrhizophydium</taxon>
    </lineage>
</organism>
<evidence type="ECO:0000313" key="7">
    <source>
        <dbReference type="EMBL" id="KAL2913049.1"/>
    </source>
</evidence>
<keyword evidence="8" id="KW-1185">Reference proteome</keyword>
<accession>A0ABR4N0M2</accession>
<dbReference type="EMBL" id="JADGIZ020000053">
    <property type="protein sequence ID" value="KAL2913049.1"/>
    <property type="molecule type" value="Genomic_DNA"/>
</dbReference>
<reference evidence="7 8" key="1">
    <citation type="submission" date="2023-09" db="EMBL/GenBank/DDBJ databases">
        <title>Pangenome analysis of Batrachochytrium dendrobatidis and related Chytrids.</title>
        <authorList>
            <person name="Yacoub M.N."/>
            <person name="Stajich J.E."/>
            <person name="James T.Y."/>
        </authorList>
    </citation>
    <scope>NUCLEOTIDE SEQUENCE [LARGE SCALE GENOMIC DNA]</scope>
    <source>
        <strain evidence="7 8">JEL0888</strain>
    </source>
</reference>
<gene>
    <name evidence="7" type="primary">RRS1</name>
    <name evidence="7" type="ORF">HK105_207504</name>
</gene>
<name>A0ABR4N0M2_9FUNG</name>
<evidence type="ECO:0000256" key="4">
    <source>
        <dbReference type="ARBA" id="ARBA00023242"/>
    </source>
</evidence>
<sequence length="294" mass="33884">MAEPMDVTDQLEVHKAKYDNVMVERPVPVEFDLRCLAAFDPNPVDDAALKSQSVDEYIRAWSRGGAQLLINAIFGLETESTEEGFFAKLPEMVSRLPRSKPVPKDAPKTRWEKFAATKGIQKRKKSRKVFDEATGEYKPRFGYKGKDSKMDDWLIPVPDNADPYEDQFQKKREEKRQRVDKNKMQQRRNAEEAWASEKGIDHREARKMQLNKLIVDSKTSTASFGRFDKKLENEGKIKIRREKRKFESTTIPAAAEKDAQMRIAEKIGKPKTKDANINIRKAVHNVRSKKSRTA</sequence>
<dbReference type="Proteomes" id="UP001527925">
    <property type="component" value="Unassembled WGS sequence"/>
</dbReference>
<evidence type="ECO:0000256" key="5">
    <source>
        <dbReference type="RuleBase" id="RU364132"/>
    </source>
</evidence>
<evidence type="ECO:0000256" key="6">
    <source>
        <dbReference type="SAM" id="MobiDB-lite"/>
    </source>
</evidence>
<feature type="compositionally biased region" description="Basic and acidic residues" evidence="6">
    <location>
        <begin position="167"/>
        <end position="191"/>
    </location>
</feature>
<keyword evidence="4 5" id="KW-0539">Nucleus</keyword>
<dbReference type="Pfam" id="PF04939">
    <property type="entry name" value="RRS1"/>
    <property type="match status" value="1"/>
</dbReference>
<feature type="region of interest" description="Disordered" evidence="6">
    <location>
        <begin position="159"/>
        <end position="196"/>
    </location>
</feature>
<evidence type="ECO:0000256" key="1">
    <source>
        <dbReference type="ARBA" id="ARBA00004123"/>
    </source>
</evidence>
<comment type="caution">
    <text evidence="7">The sequence shown here is derived from an EMBL/GenBank/DDBJ whole genome shotgun (WGS) entry which is preliminary data.</text>
</comment>
<comment type="subcellular location">
    <subcellularLocation>
        <location evidence="1 5">Nucleus</location>
    </subcellularLocation>
</comment>
<evidence type="ECO:0000256" key="3">
    <source>
        <dbReference type="ARBA" id="ARBA00022517"/>
    </source>
</evidence>
<proteinExistence type="inferred from homology"/>
<evidence type="ECO:0000313" key="8">
    <source>
        <dbReference type="Proteomes" id="UP001527925"/>
    </source>
</evidence>
<evidence type="ECO:0000256" key="2">
    <source>
        <dbReference type="ARBA" id="ARBA00010077"/>
    </source>
</evidence>
<dbReference type="InterPro" id="IPR007023">
    <property type="entry name" value="Ribosom_reg"/>
</dbReference>